<proteinExistence type="predicted"/>
<dbReference type="AlphaFoldDB" id="A0A540W1A4"/>
<organism evidence="2 3">
    <name type="scientific">Kitasatospora acidiphila</name>
    <dbReference type="NCBI Taxonomy" id="2567942"/>
    <lineage>
        <taxon>Bacteria</taxon>
        <taxon>Bacillati</taxon>
        <taxon>Actinomycetota</taxon>
        <taxon>Actinomycetes</taxon>
        <taxon>Kitasatosporales</taxon>
        <taxon>Streptomycetaceae</taxon>
        <taxon>Kitasatospora</taxon>
    </lineage>
</organism>
<dbReference type="OrthoDB" id="3628597at2"/>
<evidence type="ECO:0000256" key="1">
    <source>
        <dbReference type="SAM" id="MobiDB-lite"/>
    </source>
</evidence>
<evidence type="ECO:0000313" key="2">
    <source>
        <dbReference type="EMBL" id="TQF02800.1"/>
    </source>
</evidence>
<gene>
    <name evidence="2" type="ORF">E6W39_11705</name>
</gene>
<dbReference type="EMBL" id="VIGB01000003">
    <property type="protein sequence ID" value="TQF02800.1"/>
    <property type="molecule type" value="Genomic_DNA"/>
</dbReference>
<feature type="region of interest" description="Disordered" evidence="1">
    <location>
        <begin position="156"/>
        <end position="186"/>
    </location>
</feature>
<evidence type="ECO:0000313" key="3">
    <source>
        <dbReference type="Proteomes" id="UP000319103"/>
    </source>
</evidence>
<dbReference type="RefSeq" id="WP_141633490.1">
    <property type="nucleotide sequence ID" value="NZ_VIGB01000003.1"/>
</dbReference>
<reference evidence="2 3" key="1">
    <citation type="submission" date="2019-06" db="EMBL/GenBank/DDBJ databases">
        <title>Description of Kitasatospora acidophila sp. nov. isolated from pine grove soil, and reclassification of Streptomyces novaecaesareae to Kitasatospora novaeceasareae comb. nov.</title>
        <authorList>
            <person name="Kim M.J."/>
        </authorList>
    </citation>
    <scope>NUCLEOTIDE SEQUENCE [LARGE SCALE GENOMIC DNA]</scope>
    <source>
        <strain evidence="2 3">MMS16-CNU292</strain>
    </source>
</reference>
<keyword evidence="3" id="KW-1185">Reference proteome</keyword>
<protein>
    <submittedName>
        <fullName evidence="2">Uncharacterized protein</fullName>
    </submittedName>
</protein>
<comment type="caution">
    <text evidence="2">The sequence shown here is derived from an EMBL/GenBank/DDBJ whole genome shotgun (WGS) entry which is preliminary data.</text>
</comment>
<dbReference type="Proteomes" id="UP000319103">
    <property type="component" value="Unassembled WGS sequence"/>
</dbReference>
<accession>A0A540W1A4</accession>
<sequence length="186" mass="20592">MAADTVEAHDDAPNPEVPRPCDLCGGPPTNDPEIFALVVDSSFIHSTDQRFDGQRFLVACGRVHLAVLVERYRRRPFIEEELWAGQVARAATWLSRLRTPYDLESLAQAAGVTQEELLRAARWTVDQGERQPEHELFLRLAQDDGTVRVGPAPVCWPNPRATGDEPDPGLPEQGLEPIRPGAALLQ</sequence>
<name>A0A540W1A4_9ACTN</name>